<accession>A0A2N5NKZ2</accession>
<dbReference type="EMBL" id="NIHM01000003">
    <property type="protein sequence ID" value="PLT57193.1"/>
    <property type="molecule type" value="Genomic_DNA"/>
</dbReference>
<feature type="transmembrane region" description="Helical" evidence="1">
    <location>
        <begin position="324"/>
        <end position="342"/>
    </location>
</feature>
<evidence type="ECO:0000313" key="2">
    <source>
        <dbReference type="EMBL" id="PLT57193.1"/>
    </source>
</evidence>
<evidence type="ECO:0000256" key="1">
    <source>
        <dbReference type="SAM" id="Phobius"/>
    </source>
</evidence>
<name>A0A2N5NKZ2_MEDGN</name>
<feature type="transmembrane region" description="Helical" evidence="1">
    <location>
        <begin position="197"/>
        <end position="217"/>
    </location>
</feature>
<dbReference type="Proteomes" id="UP000234849">
    <property type="component" value="Unassembled WGS sequence"/>
</dbReference>
<keyword evidence="1" id="KW-1133">Transmembrane helix</keyword>
<feature type="transmembrane region" description="Helical" evidence="1">
    <location>
        <begin position="238"/>
        <end position="271"/>
    </location>
</feature>
<gene>
    <name evidence="2" type="ORF">CDL18_03080</name>
</gene>
<feature type="transmembrane region" description="Helical" evidence="1">
    <location>
        <begin position="291"/>
        <end position="317"/>
    </location>
</feature>
<feature type="transmembrane region" description="Helical" evidence="1">
    <location>
        <begin position="384"/>
        <end position="402"/>
    </location>
</feature>
<protein>
    <submittedName>
        <fullName evidence="2">Uncharacterized protein</fullName>
    </submittedName>
</protein>
<proteinExistence type="predicted"/>
<dbReference type="RefSeq" id="WP_101879180.1">
    <property type="nucleotide sequence ID" value="NZ_NIHM01000003.1"/>
</dbReference>
<organism evidence="2 3">
    <name type="scientific">Mediterraneibacter gnavus</name>
    <name type="common">Ruminococcus gnavus</name>
    <dbReference type="NCBI Taxonomy" id="33038"/>
    <lineage>
        <taxon>Bacteria</taxon>
        <taxon>Bacillati</taxon>
        <taxon>Bacillota</taxon>
        <taxon>Clostridia</taxon>
        <taxon>Lachnospirales</taxon>
        <taxon>Lachnospiraceae</taxon>
        <taxon>Mediterraneibacter</taxon>
    </lineage>
</organism>
<evidence type="ECO:0000313" key="3">
    <source>
        <dbReference type="Proteomes" id="UP000234849"/>
    </source>
</evidence>
<reference evidence="2 3" key="1">
    <citation type="journal article" date="2017" name="Genome Med.">
        <title>A novel Ruminococcus gnavus clade enriched in inflammatory bowel disease patients.</title>
        <authorList>
            <person name="Hall A.B."/>
            <person name="Yassour M."/>
            <person name="Sauk J."/>
            <person name="Garner A."/>
            <person name="Jiang X."/>
            <person name="Arthur T."/>
            <person name="Lagoudas G.K."/>
            <person name="Vatanen T."/>
            <person name="Fornelos N."/>
            <person name="Wilson R."/>
            <person name="Bertha M."/>
            <person name="Cohen M."/>
            <person name="Garber J."/>
            <person name="Khalili H."/>
            <person name="Gevers D."/>
            <person name="Ananthakrishnan A.N."/>
            <person name="Kugathasan S."/>
            <person name="Lander E.S."/>
            <person name="Blainey P."/>
            <person name="Vlamakis H."/>
            <person name="Xavier R.J."/>
            <person name="Huttenhower C."/>
        </authorList>
    </citation>
    <scope>NUCLEOTIDE SEQUENCE [LARGE SCALE GENOMIC DNA]</scope>
    <source>
        <strain evidence="2 3">RJX1118</strain>
    </source>
</reference>
<keyword evidence="1" id="KW-0472">Membrane</keyword>
<dbReference type="AlphaFoldDB" id="A0A2N5NKZ2"/>
<feature type="transmembrane region" description="Helical" evidence="1">
    <location>
        <begin position="21"/>
        <end position="40"/>
    </location>
</feature>
<keyword evidence="1" id="KW-0812">Transmembrane</keyword>
<sequence>MGRLIRYEWKKIWQSRMVQGAVLACSVFILFCIYMSIMQLETYDKRGNRITGIDAVREVKKTQEVLLNQEEVNQIVKEYLDYTKNPQTSSDKKEFEFLSEKVYRTWYLPRKEQIMLIKNGYAPLFSETDMKTIFEENYRKDFAQSCVQRKQEMITYEMKNGSVTKEQAQYWMEKVEGYPIIYGKATAWEGILGGNNASWILLIMLVVCIGAAPVFAGEYQSRADSILLCMRYGKSKLISAKILATFLFASSVYIGMWAGVCEIYLAIFGAAGMDLPLEVYYLSMAVSLPLTMGEAVLVVSVLGLFVTWGITALTLCLSAVFKSAYGVIIIDTVMIFSSFFLYSEYFGYGMKHILALLPSSIDDLSFQNYTAYTFGSMTFSLPQTLAAAQIILGVLFVLLAHYKFQSHQVNR</sequence>
<comment type="caution">
    <text evidence="2">The sequence shown here is derived from an EMBL/GenBank/DDBJ whole genome shotgun (WGS) entry which is preliminary data.</text>
</comment>